<reference evidence="1" key="1">
    <citation type="journal article" date="2015" name="Nature">
        <title>Complex archaea that bridge the gap between prokaryotes and eukaryotes.</title>
        <authorList>
            <person name="Spang A."/>
            <person name="Saw J.H."/>
            <person name="Jorgensen S.L."/>
            <person name="Zaremba-Niedzwiedzka K."/>
            <person name="Martijn J."/>
            <person name="Lind A.E."/>
            <person name="van Eijk R."/>
            <person name="Schleper C."/>
            <person name="Guy L."/>
            <person name="Ettema T.J."/>
        </authorList>
    </citation>
    <scope>NUCLEOTIDE SEQUENCE</scope>
</reference>
<dbReference type="EMBL" id="LAZR01004506">
    <property type="protein sequence ID" value="KKN07988.1"/>
    <property type="molecule type" value="Genomic_DNA"/>
</dbReference>
<dbReference type="AlphaFoldDB" id="A0A0F9QRY5"/>
<organism evidence="1">
    <name type="scientific">marine sediment metagenome</name>
    <dbReference type="NCBI Taxonomy" id="412755"/>
    <lineage>
        <taxon>unclassified sequences</taxon>
        <taxon>metagenomes</taxon>
        <taxon>ecological metagenomes</taxon>
    </lineage>
</organism>
<name>A0A0F9QRY5_9ZZZZ</name>
<comment type="caution">
    <text evidence="1">The sequence shown here is derived from an EMBL/GenBank/DDBJ whole genome shotgun (WGS) entry which is preliminary data.</text>
</comment>
<sequence length="75" mass="8851">MKRSCLYIRRCEIVDEYNIVIHKIKEVPIKKGIEQIMNIVKSKDGTKTVKGILSKFYKYLDDDFKKLLNIGDEDE</sequence>
<protein>
    <submittedName>
        <fullName evidence="1">Uncharacterized protein</fullName>
    </submittedName>
</protein>
<accession>A0A0F9QRY5</accession>
<gene>
    <name evidence="1" type="ORF">LCGC14_1061320</name>
</gene>
<proteinExistence type="predicted"/>
<evidence type="ECO:0000313" key="1">
    <source>
        <dbReference type="EMBL" id="KKN07988.1"/>
    </source>
</evidence>